<dbReference type="EMBL" id="VSIX01000033">
    <property type="protein sequence ID" value="TYB31513.1"/>
    <property type="molecule type" value="Genomic_DNA"/>
</dbReference>
<evidence type="ECO:0000256" key="3">
    <source>
        <dbReference type="ARBA" id="ARBA00022737"/>
    </source>
</evidence>
<keyword evidence="7" id="KW-1185">Reference proteome</keyword>
<accession>A0A5D0MIS0</accession>
<dbReference type="SMART" id="SM00028">
    <property type="entry name" value="TPR"/>
    <property type="match status" value="3"/>
</dbReference>
<reference evidence="6" key="1">
    <citation type="submission" date="2019-08" db="EMBL/GenBank/DDBJ databases">
        <title>Genomic characterization of a novel candidate phylum (ARYD3) from a high temperature, high salinity tertiary oil reservoir in north central Oklahoma, USA.</title>
        <authorList>
            <person name="Youssef N.H."/>
            <person name="Yadav A."/>
            <person name="Elshahed M.S."/>
        </authorList>
    </citation>
    <scope>NUCLEOTIDE SEQUENCE [LARGE SCALE GENOMIC DNA]</scope>
    <source>
        <strain evidence="6">ARYD3</strain>
    </source>
</reference>
<keyword evidence="3" id="KW-0677">Repeat</keyword>
<evidence type="ECO:0000256" key="2">
    <source>
        <dbReference type="ARBA" id="ARBA00022490"/>
    </source>
</evidence>
<dbReference type="InterPro" id="IPR011990">
    <property type="entry name" value="TPR-like_helical_dom_sf"/>
</dbReference>
<dbReference type="SUPFAM" id="SSF48452">
    <property type="entry name" value="TPR-like"/>
    <property type="match status" value="2"/>
</dbReference>
<evidence type="ECO:0000256" key="5">
    <source>
        <dbReference type="ARBA" id="ARBA00038253"/>
    </source>
</evidence>
<dbReference type="InterPro" id="IPR051476">
    <property type="entry name" value="Bac_ResReg_Asp_Phosphatase"/>
</dbReference>
<proteinExistence type="inferred from homology"/>
<dbReference type="Proteomes" id="UP000324143">
    <property type="component" value="Unassembled WGS sequence"/>
</dbReference>
<evidence type="ECO:0000256" key="4">
    <source>
        <dbReference type="ARBA" id="ARBA00022803"/>
    </source>
</evidence>
<comment type="similarity">
    <text evidence="5">Belongs to the Rap family.</text>
</comment>
<keyword evidence="2" id="KW-0963">Cytoplasm</keyword>
<gene>
    <name evidence="6" type="ORF">FXF47_04125</name>
</gene>
<evidence type="ECO:0000313" key="7">
    <source>
        <dbReference type="Proteomes" id="UP000324143"/>
    </source>
</evidence>
<comment type="subcellular location">
    <subcellularLocation>
        <location evidence="1">Cytoplasm</location>
    </subcellularLocation>
</comment>
<dbReference type="PANTHER" id="PTHR46630">
    <property type="entry name" value="TETRATRICOPEPTIDE REPEAT PROTEIN 29"/>
    <property type="match status" value="1"/>
</dbReference>
<dbReference type="AlphaFoldDB" id="A0A5D0MIS0"/>
<evidence type="ECO:0000256" key="1">
    <source>
        <dbReference type="ARBA" id="ARBA00004496"/>
    </source>
</evidence>
<dbReference type="PANTHER" id="PTHR46630:SF1">
    <property type="entry name" value="TETRATRICOPEPTIDE REPEAT PROTEIN 29"/>
    <property type="match status" value="1"/>
</dbReference>
<sequence>MSKAFVGGKVIKNTEKYLLETTNKSINLVGNNSIEKKDIYTFLEAKYNNHFLFVGTNSFVSEKVFFEPIVRFLINYLNFNYTKDNNLEKKLKDTFHISSRKVKDIIKFLKFTVDIGNYKLDFNKSYRANQIYKNQYDLLKNTLINYLEKSKNKILIFDNYDYFDKWSKKIVRDLINYNFSNNIKIIVSSTTKIKNIEFDTIKLLNPEKLKSEKINMNFALKIFLCLGDSISKVFIEKIYEEMNIKNSMYSDYDKMLKKNDFIYKYRNMYFVLNKEIPKKLFKKLSKSDEKSICGIILRALEKLPAKGLYDYYLKISIYKNLNNYNKEKNYIYKLIPYFEKLKAYEDLLKISKRAFELEKNINKKENLLINNILKYFKKSDKFKDGYRFINKIDKKNFTSKAKNKINFYKLYYKRQFGNGLEILKKMEQNAESAKKNNWLDLYVQWMGEIVFIYYINDKLEKAKKYLSELTKIKNKIDKKLLISNYYNLKAFISKKELRYNDTLKYYQKSINLARKTNLYHKEIILLSNLSIAYYELREYNQAIKKLNKAMKKAKDLDFKRGISFVGINLCLIYLEMFKLDLALKISNESLKIAKQVNKQRFVVFNYFILAKRYFLLGDFKNATIYFSSVKNLSKDISNNELLSYSYIYFGLIFYYRGKIDNALNNLEIGYKLAKKNNNFELFKAVPVLVNLLYKKNRTEKAIKILNSSMKLAKKIGREDYYILKTEKIKLFEEKKESKILKIKNLIPELKDNYFRSDLYYELWKLTGENAYKQEAINIYRKNRRKYFLHDRKINEMNQG</sequence>
<dbReference type="Gene3D" id="1.25.40.10">
    <property type="entry name" value="Tetratricopeptide repeat domain"/>
    <property type="match status" value="2"/>
</dbReference>
<comment type="caution">
    <text evidence="6">The sequence shown here is derived from an EMBL/GenBank/DDBJ whole genome shotgun (WGS) entry which is preliminary data.</text>
</comment>
<evidence type="ECO:0000313" key="6">
    <source>
        <dbReference type="EMBL" id="TYB31513.1"/>
    </source>
</evidence>
<dbReference type="InterPro" id="IPR019734">
    <property type="entry name" value="TPR_rpt"/>
</dbReference>
<keyword evidence="4" id="KW-0802">TPR repeat</keyword>
<name>A0A5D0MIS0_9BACT</name>
<organism evidence="6 7">
    <name type="scientific">Candidatus Mcinerneyibacterium aminivorans</name>
    <dbReference type="NCBI Taxonomy" id="2703815"/>
    <lineage>
        <taxon>Bacteria</taxon>
        <taxon>Candidatus Macinerneyibacteriota</taxon>
        <taxon>Candidatus Mcinerneyibacteria</taxon>
        <taxon>Candidatus Mcinerneyibacteriales</taxon>
        <taxon>Candidatus Mcinerneyibacteriaceae</taxon>
        <taxon>Candidatus Mcinerneyibacterium</taxon>
    </lineage>
</organism>
<dbReference type="GO" id="GO:0005737">
    <property type="term" value="C:cytoplasm"/>
    <property type="evidence" value="ECO:0007669"/>
    <property type="project" value="UniProtKB-SubCell"/>
</dbReference>
<protein>
    <submittedName>
        <fullName evidence="6">Uncharacterized protein</fullName>
    </submittedName>
</protein>